<reference evidence="2" key="1">
    <citation type="submission" date="2020-10" db="EMBL/GenBank/DDBJ databases">
        <title>Unveiling of a novel bifunctional photoreceptor, Dualchrome1, isolated from a cosmopolitan green alga.</title>
        <authorList>
            <person name="Suzuki S."/>
            <person name="Kawachi M."/>
        </authorList>
    </citation>
    <scope>NUCLEOTIDE SEQUENCE</scope>
    <source>
        <strain evidence="2">NIES 2893</strain>
    </source>
</reference>
<proteinExistence type="predicted"/>
<gene>
    <name evidence="2" type="ORF">PPROV_000329500</name>
</gene>
<dbReference type="Proteomes" id="UP000660262">
    <property type="component" value="Unassembled WGS sequence"/>
</dbReference>
<dbReference type="EMBL" id="BNJQ01000008">
    <property type="protein sequence ID" value="GHP04541.1"/>
    <property type="molecule type" value="Genomic_DNA"/>
</dbReference>
<evidence type="ECO:0000313" key="3">
    <source>
        <dbReference type="Proteomes" id="UP000660262"/>
    </source>
</evidence>
<evidence type="ECO:0000256" key="1">
    <source>
        <dbReference type="SAM" id="MobiDB-lite"/>
    </source>
</evidence>
<comment type="caution">
    <text evidence="2">The sequence shown here is derived from an EMBL/GenBank/DDBJ whole genome shotgun (WGS) entry which is preliminary data.</text>
</comment>
<protein>
    <submittedName>
        <fullName evidence="2">Uncharacterized protein</fullName>
    </submittedName>
</protein>
<feature type="compositionally biased region" description="Basic residues" evidence="1">
    <location>
        <begin position="64"/>
        <end position="74"/>
    </location>
</feature>
<accession>A0A830HFY0</accession>
<dbReference type="AlphaFoldDB" id="A0A830HFY0"/>
<evidence type="ECO:0000313" key="2">
    <source>
        <dbReference type="EMBL" id="GHP04541.1"/>
    </source>
</evidence>
<organism evidence="2 3">
    <name type="scientific">Pycnococcus provasolii</name>
    <dbReference type="NCBI Taxonomy" id="41880"/>
    <lineage>
        <taxon>Eukaryota</taxon>
        <taxon>Viridiplantae</taxon>
        <taxon>Chlorophyta</taxon>
        <taxon>Pseudoscourfieldiophyceae</taxon>
        <taxon>Pseudoscourfieldiales</taxon>
        <taxon>Pycnococcaceae</taxon>
        <taxon>Pycnococcus</taxon>
    </lineage>
</organism>
<keyword evidence="3" id="KW-1185">Reference proteome</keyword>
<name>A0A830HFY0_9CHLO</name>
<feature type="region of interest" description="Disordered" evidence="1">
    <location>
        <begin position="51"/>
        <end position="74"/>
    </location>
</feature>
<sequence>MAAGQLAMLARRASTFSTVAATLFGIAAMTGAGMAVGSGVGLVSREMLGMNDGSASQQDGSVKNVKRSSSKSSL</sequence>